<dbReference type="OrthoDB" id="437457at2759"/>
<proteinExistence type="predicted"/>
<dbReference type="STRING" id="236234.A0A1J9RBU2"/>
<dbReference type="RefSeq" id="XP_020133957.1">
    <property type="nucleotide sequence ID" value="XM_020276714.1"/>
</dbReference>
<comment type="caution">
    <text evidence="1">The sequence shown here is derived from an EMBL/GenBank/DDBJ whole genome shotgun (WGS) entry which is preliminary data.</text>
</comment>
<reference evidence="1 2" key="1">
    <citation type="submission" date="2016-10" db="EMBL/GenBank/DDBJ databases">
        <title>Proteomics and genomics reveal pathogen-plant mechanisms compatible with a hemibiotrophic lifestyle of Diplodia corticola.</title>
        <authorList>
            <person name="Fernandes I."/>
            <person name="De Jonge R."/>
            <person name="Van De Peer Y."/>
            <person name="Devreese B."/>
            <person name="Alves A."/>
            <person name="Esteves A.C."/>
        </authorList>
    </citation>
    <scope>NUCLEOTIDE SEQUENCE [LARGE SCALE GENOMIC DNA]</scope>
    <source>
        <strain evidence="1 2">CBS 112549</strain>
    </source>
</reference>
<dbReference type="EMBL" id="MNUE01000005">
    <property type="protein sequence ID" value="OJD37929.1"/>
    <property type="molecule type" value="Genomic_DNA"/>
</dbReference>
<keyword evidence="2" id="KW-1185">Reference proteome</keyword>
<evidence type="ECO:0000313" key="1">
    <source>
        <dbReference type="EMBL" id="OJD37929.1"/>
    </source>
</evidence>
<sequence length="227" mass="25525">MNDFRHITDFFLSYGHEPAPATQKSTDAKVKGVTINCLGDQKMCNKPPFEAVEITPTDPIFSKHDTSDIAARIGLPIFTRRCSPNPKWAGDEDNKIFGHESPFNNQDATYLHLCCDPKAEMDLHTGTLGWGFAPTQWQNSVGSAIVVRQDKKPLSPLHVEALCRYCRYEIGPLQMHSAGNYGPEEVIGKDVVLAFICRATFKICWDKLLDEKDRNGEYPSDPYPYDV</sequence>
<evidence type="ECO:0000313" key="2">
    <source>
        <dbReference type="Proteomes" id="UP000183809"/>
    </source>
</evidence>
<dbReference type="GeneID" id="31016975"/>
<dbReference type="Proteomes" id="UP000183809">
    <property type="component" value="Unassembled WGS sequence"/>
</dbReference>
<name>A0A1J9RBU2_9PEZI</name>
<dbReference type="AlphaFoldDB" id="A0A1J9RBU2"/>
<gene>
    <name evidence="1" type="ORF">BKCO1_5000131</name>
</gene>
<accession>A0A1J9RBU2</accession>
<protein>
    <submittedName>
        <fullName evidence="1">Ectomycorrhiza-upregulated zf-mynd domain-containing protein</fullName>
    </submittedName>
</protein>
<organism evidence="1 2">
    <name type="scientific">Diplodia corticola</name>
    <dbReference type="NCBI Taxonomy" id="236234"/>
    <lineage>
        <taxon>Eukaryota</taxon>
        <taxon>Fungi</taxon>
        <taxon>Dikarya</taxon>
        <taxon>Ascomycota</taxon>
        <taxon>Pezizomycotina</taxon>
        <taxon>Dothideomycetes</taxon>
        <taxon>Dothideomycetes incertae sedis</taxon>
        <taxon>Botryosphaeriales</taxon>
        <taxon>Botryosphaeriaceae</taxon>
        <taxon>Diplodia</taxon>
    </lineage>
</organism>